<sequence>MSALTSLPLYAYSLPAAWLLLMAPAFQKRSLLVASMKLDNVAPRSNTAKYLASDKVDPALKAKVERLDGAHANGLESFPLWGIAVLFGAYAGIDQSMLNKAAMVYVTSRLAFNYLYAVQTTEFLGRMRSLVWAVGVGASHFLFITGALKLHSK</sequence>
<dbReference type="GO" id="GO:0016020">
    <property type="term" value="C:membrane"/>
    <property type="evidence" value="ECO:0007669"/>
    <property type="project" value="UniProtKB-SubCell"/>
</dbReference>
<dbReference type="EMBL" id="AACS02000009">
    <property type="protein sequence ID" value="EFI27052.1"/>
    <property type="molecule type" value="Genomic_DNA"/>
</dbReference>
<keyword evidence="7" id="KW-1185">Reference proteome</keyword>
<accession>D6RPN2</accession>
<comment type="caution">
    <text evidence="6">The sequence shown here is derived from an EMBL/GenBank/DDBJ whole genome shotgun (WGS) entry which is preliminary data.</text>
</comment>
<dbReference type="OMA" id="MEGAHAN"/>
<gene>
    <name evidence="6" type="ORF">CC1G_07630</name>
</gene>
<evidence type="ECO:0000256" key="2">
    <source>
        <dbReference type="ARBA" id="ARBA00022692"/>
    </source>
</evidence>
<feature type="transmembrane region" description="Helical" evidence="5">
    <location>
        <begin position="7"/>
        <end position="26"/>
    </location>
</feature>
<proteinExistence type="predicted"/>
<comment type="subcellular location">
    <subcellularLocation>
        <location evidence="1">Membrane</location>
    </subcellularLocation>
</comment>
<evidence type="ECO:0000256" key="4">
    <source>
        <dbReference type="ARBA" id="ARBA00023136"/>
    </source>
</evidence>
<dbReference type="OrthoDB" id="2122304at2759"/>
<dbReference type="InParanoid" id="D6RPN2"/>
<dbReference type="RefSeq" id="XP_002910546.1">
    <property type="nucleotide sequence ID" value="XM_002910500.1"/>
</dbReference>
<keyword evidence="2 5" id="KW-0812">Transmembrane</keyword>
<name>D6RPN2_COPC7</name>
<dbReference type="KEGG" id="cci:CC1G_07630"/>
<keyword evidence="4 5" id="KW-0472">Membrane</keyword>
<dbReference type="PANTHER" id="PTHR35371:SF1">
    <property type="entry name" value="BLR7753 PROTEIN"/>
    <property type="match status" value="1"/>
</dbReference>
<evidence type="ECO:0000313" key="7">
    <source>
        <dbReference type="Proteomes" id="UP000001861"/>
    </source>
</evidence>
<reference evidence="6 7" key="1">
    <citation type="journal article" date="2010" name="Proc. Natl. Acad. Sci. U.S.A.">
        <title>Insights into evolution of multicellular fungi from the assembled chromosomes of the mushroom Coprinopsis cinerea (Coprinus cinereus).</title>
        <authorList>
            <person name="Stajich J.E."/>
            <person name="Wilke S.K."/>
            <person name="Ahren D."/>
            <person name="Au C.H."/>
            <person name="Birren B.W."/>
            <person name="Borodovsky M."/>
            <person name="Burns C."/>
            <person name="Canback B."/>
            <person name="Casselton L.A."/>
            <person name="Cheng C.K."/>
            <person name="Deng J."/>
            <person name="Dietrich F.S."/>
            <person name="Fargo D.C."/>
            <person name="Farman M.L."/>
            <person name="Gathman A.C."/>
            <person name="Goldberg J."/>
            <person name="Guigo R."/>
            <person name="Hoegger P.J."/>
            <person name="Hooker J.B."/>
            <person name="Huggins A."/>
            <person name="James T.Y."/>
            <person name="Kamada T."/>
            <person name="Kilaru S."/>
            <person name="Kodira C."/>
            <person name="Kues U."/>
            <person name="Kupfer D."/>
            <person name="Kwan H.S."/>
            <person name="Lomsadze A."/>
            <person name="Li W."/>
            <person name="Lilly W.W."/>
            <person name="Ma L.J."/>
            <person name="Mackey A.J."/>
            <person name="Manning G."/>
            <person name="Martin F."/>
            <person name="Muraguchi H."/>
            <person name="Natvig D.O."/>
            <person name="Palmerini H."/>
            <person name="Ramesh M.A."/>
            <person name="Rehmeyer C.J."/>
            <person name="Roe B.A."/>
            <person name="Shenoy N."/>
            <person name="Stanke M."/>
            <person name="Ter-Hovhannisyan V."/>
            <person name="Tunlid A."/>
            <person name="Velagapudi R."/>
            <person name="Vision T.J."/>
            <person name="Zeng Q."/>
            <person name="Zolan M.E."/>
            <person name="Pukkila P.J."/>
        </authorList>
    </citation>
    <scope>NUCLEOTIDE SEQUENCE [LARGE SCALE GENOMIC DNA]</scope>
    <source>
        <strain evidence="7">Okayama-7 / 130 / ATCC MYA-4618 / FGSC 9003</strain>
    </source>
</reference>
<evidence type="ECO:0000256" key="1">
    <source>
        <dbReference type="ARBA" id="ARBA00004370"/>
    </source>
</evidence>
<evidence type="ECO:0000313" key="6">
    <source>
        <dbReference type="EMBL" id="EFI27052.1"/>
    </source>
</evidence>
<dbReference type="eggNOG" id="ENOG502S7P4">
    <property type="taxonomic scope" value="Eukaryota"/>
</dbReference>
<feature type="transmembrane region" description="Helical" evidence="5">
    <location>
        <begin position="129"/>
        <end position="148"/>
    </location>
</feature>
<dbReference type="PANTHER" id="PTHR35371">
    <property type="entry name" value="INNER MEMBRANE PROTEIN"/>
    <property type="match status" value="1"/>
</dbReference>
<dbReference type="Proteomes" id="UP000001861">
    <property type="component" value="Unassembled WGS sequence"/>
</dbReference>
<evidence type="ECO:0000256" key="3">
    <source>
        <dbReference type="ARBA" id="ARBA00022989"/>
    </source>
</evidence>
<dbReference type="SUPFAM" id="SSF161084">
    <property type="entry name" value="MAPEG domain-like"/>
    <property type="match status" value="1"/>
</dbReference>
<evidence type="ECO:0000256" key="5">
    <source>
        <dbReference type="SAM" id="Phobius"/>
    </source>
</evidence>
<protein>
    <submittedName>
        <fullName evidence="6">Uncharacterized protein</fullName>
    </submittedName>
</protein>
<dbReference type="InterPro" id="IPR001129">
    <property type="entry name" value="Membr-assoc_MAPEG"/>
</dbReference>
<dbReference type="GeneID" id="6008855"/>
<feature type="transmembrane region" description="Helical" evidence="5">
    <location>
        <begin position="77"/>
        <end position="93"/>
    </location>
</feature>
<dbReference type="InterPro" id="IPR023352">
    <property type="entry name" value="MAPEG-like_dom_sf"/>
</dbReference>
<dbReference type="Pfam" id="PF01124">
    <property type="entry name" value="MAPEG"/>
    <property type="match status" value="1"/>
</dbReference>
<dbReference type="Gene3D" id="1.20.120.550">
    <property type="entry name" value="Membrane associated eicosanoid/glutathione metabolism-like domain"/>
    <property type="match status" value="1"/>
</dbReference>
<dbReference type="VEuPathDB" id="FungiDB:CC1G_07630"/>
<keyword evidence="3 5" id="KW-1133">Transmembrane helix</keyword>
<organism evidence="6 7">
    <name type="scientific">Coprinopsis cinerea (strain Okayama-7 / 130 / ATCC MYA-4618 / FGSC 9003)</name>
    <name type="common">Inky cap fungus</name>
    <name type="synonym">Hormographiella aspergillata</name>
    <dbReference type="NCBI Taxonomy" id="240176"/>
    <lineage>
        <taxon>Eukaryota</taxon>
        <taxon>Fungi</taxon>
        <taxon>Dikarya</taxon>
        <taxon>Basidiomycota</taxon>
        <taxon>Agaricomycotina</taxon>
        <taxon>Agaricomycetes</taxon>
        <taxon>Agaricomycetidae</taxon>
        <taxon>Agaricales</taxon>
        <taxon>Agaricineae</taxon>
        <taxon>Psathyrellaceae</taxon>
        <taxon>Coprinopsis</taxon>
    </lineage>
</organism>
<dbReference type="AlphaFoldDB" id="D6RPN2"/>
<dbReference type="HOGENOM" id="CLU_110778_0_1_1"/>